<sequence length="122" mass="14547">MCDSGHVLDAQAARGNRWSAESQARGVPGASGVKWYEIFVGDNVSLLEPILSLDAGKGCGIYGTYLCSYFPYLLYSYYFLYYLYYFFLYYWLFYYLFNYFYYWWGFIKTLSYLVLYYRQASC</sequence>
<reference evidence="2" key="1">
    <citation type="journal article" date="2015" name="Nature">
        <title>Complex archaea that bridge the gap between prokaryotes and eukaryotes.</title>
        <authorList>
            <person name="Spang A."/>
            <person name="Saw J.H."/>
            <person name="Jorgensen S.L."/>
            <person name="Zaremba-Niedzwiedzka K."/>
            <person name="Martijn J."/>
            <person name="Lind A.E."/>
            <person name="van Eijk R."/>
            <person name="Schleper C."/>
            <person name="Guy L."/>
            <person name="Ettema T.J."/>
        </authorList>
    </citation>
    <scope>NUCLEOTIDE SEQUENCE</scope>
</reference>
<evidence type="ECO:0000256" key="1">
    <source>
        <dbReference type="SAM" id="Phobius"/>
    </source>
</evidence>
<protein>
    <submittedName>
        <fullName evidence="2">Uncharacterized protein</fullName>
    </submittedName>
</protein>
<feature type="transmembrane region" description="Helical" evidence="1">
    <location>
        <begin position="72"/>
        <end position="93"/>
    </location>
</feature>
<keyword evidence="1" id="KW-1133">Transmembrane helix</keyword>
<dbReference type="EMBL" id="LAZR01064694">
    <property type="protein sequence ID" value="KKK57029.1"/>
    <property type="molecule type" value="Genomic_DNA"/>
</dbReference>
<proteinExistence type="predicted"/>
<keyword evidence="1" id="KW-0472">Membrane</keyword>
<keyword evidence="1" id="KW-0812">Transmembrane</keyword>
<evidence type="ECO:0000313" key="2">
    <source>
        <dbReference type="EMBL" id="KKK57029.1"/>
    </source>
</evidence>
<name>A0A0F8YSD7_9ZZZZ</name>
<dbReference type="AlphaFoldDB" id="A0A0F8YSD7"/>
<organism evidence="2">
    <name type="scientific">marine sediment metagenome</name>
    <dbReference type="NCBI Taxonomy" id="412755"/>
    <lineage>
        <taxon>unclassified sequences</taxon>
        <taxon>metagenomes</taxon>
        <taxon>ecological metagenomes</taxon>
    </lineage>
</organism>
<comment type="caution">
    <text evidence="2">The sequence shown here is derived from an EMBL/GenBank/DDBJ whole genome shotgun (WGS) entry which is preliminary data.</text>
</comment>
<accession>A0A0F8YSD7</accession>
<gene>
    <name evidence="2" type="ORF">LCGC14_3058610</name>
</gene>